<reference evidence="1" key="1">
    <citation type="journal article" date="2017" name="Gigascience">
        <title>The genome draft of coconut (Cocos nucifera).</title>
        <authorList>
            <person name="Xiao Y."/>
            <person name="Xu P."/>
            <person name="Fan H."/>
            <person name="Baudouin L."/>
            <person name="Xia W."/>
            <person name="Bocs S."/>
            <person name="Xu J."/>
            <person name="Li Q."/>
            <person name="Guo A."/>
            <person name="Zhou L."/>
            <person name="Li J."/>
            <person name="Wu Y."/>
            <person name="Ma Z."/>
            <person name="Armero A."/>
            <person name="Issali A.E."/>
            <person name="Liu N."/>
            <person name="Peng M."/>
            <person name="Yang Y."/>
        </authorList>
    </citation>
    <scope>NUCLEOTIDE SEQUENCE</scope>
    <source>
        <tissue evidence="1">Spear leaf of Hainan Tall coconut</tissue>
    </source>
</reference>
<proteinExistence type="predicted"/>
<reference evidence="1" key="2">
    <citation type="submission" date="2019-07" db="EMBL/GenBank/DDBJ databases">
        <authorList>
            <person name="Yang Y."/>
            <person name="Bocs S."/>
            <person name="Baudouin L."/>
        </authorList>
    </citation>
    <scope>NUCLEOTIDE SEQUENCE</scope>
    <source>
        <tissue evidence="1">Spear leaf of Hainan Tall coconut</tissue>
    </source>
</reference>
<sequence>MPPSEDLDGMIQENVLLVIKMYGTLGQESSSSIWSSEQAILYLEELSIIFEKDRAIGQRAKDLADAAVEIFTDVMNSEEVRFIDSTGFESNLEIMCQASSKGIDKLADYFQFLAYDQELKKVYEAIAEIEDLELHESLMVKAGLLIARDSASLTYFFSLPQRLRKYHVLDVLGLGHG</sequence>
<dbReference type="AlphaFoldDB" id="A0A8K0IKW4"/>
<accession>A0A8K0IKW4</accession>
<name>A0A8K0IKW4_COCNU</name>
<comment type="caution">
    <text evidence="1">The sequence shown here is derived from an EMBL/GenBank/DDBJ whole genome shotgun (WGS) entry which is preliminary data.</text>
</comment>
<protein>
    <submittedName>
        <fullName evidence="1">Uncharacterized protein</fullName>
    </submittedName>
</protein>
<dbReference type="EMBL" id="CM017881">
    <property type="protein sequence ID" value="KAG1361935.1"/>
    <property type="molecule type" value="Genomic_DNA"/>
</dbReference>
<evidence type="ECO:0000313" key="1">
    <source>
        <dbReference type="EMBL" id="KAG1361935.1"/>
    </source>
</evidence>
<evidence type="ECO:0000313" key="2">
    <source>
        <dbReference type="Proteomes" id="UP000797356"/>
    </source>
</evidence>
<dbReference type="OrthoDB" id="1746344at2759"/>
<dbReference type="Proteomes" id="UP000797356">
    <property type="component" value="Chromosome 10"/>
</dbReference>
<organism evidence="1 2">
    <name type="scientific">Cocos nucifera</name>
    <name type="common">Coconut palm</name>
    <dbReference type="NCBI Taxonomy" id="13894"/>
    <lineage>
        <taxon>Eukaryota</taxon>
        <taxon>Viridiplantae</taxon>
        <taxon>Streptophyta</taxon>
        <taxon>Embryophyta</taxon>
        <taxon>Tracheophyta</taxon>
        <taxon>Spermatophyta</taxon>
        <taxon>Magnoliopsida</taxon>
        <taxon>Liliopsida</taxon>
        <taxon>Arecaceae</taxon>
        <taxon>Arecoideae</taxon>
        <taxon>Cocoseae</taxon>
        <taxon>Attaleinae</taxon>
        <taxon>Cocos</taxon>
    </lineage>
</organism>
<gene>
    <name evidence="1" type="ORF">COCNU_10G001540</name>
</gene>
<keyword evidence="2" id="KW-1185">Reference proteome</keyword>